<reference evidence="19 21" key="2">
    <citation type="submission" date="2018-07" db="EMBL/GenBank/DDBJ databases">
        <title>Draft Genome Assemblies for Five Robust Yarrowia lipolytica Strains Exhibiting High Lipid Production and Pentose Sugar Utilization and Sugar Alcohol Secretion from Undetoxified Lignocellulosic Biomass Hydrolysates.</title>
        <authorList>
            <consortium name="DOE Joint Genome Institute"/>
            <person name="Walker C."/>
            <person name="Ryu S."/>
            <person name="Na H."/>
            <person name="Zane M."/>
            <person name="LaButti K."/>
            <person name="Lipzen A."/>
            <person name="Haridas S."/>
            <person name="Barry K."/>
            <person name="Grigoriev I.V."/>
            <person name="Quarterman J."/>
            <person name="Slininger P."/>
            <person name="Dien B."/>
            <person name="Trinh C.T."/>
        </authorList>
    </citation>
    <scope>NUCLEOTIDE SEQUENCE [LARGE SCALE GENOMIC DNA]</scope>
    <source>
        <strain evidence="19 21">YB392</strain>
    </source>
</reference>
<reference evidence="18 20" key="1">
    <citation type="journal article" date="2016" name="PLoS ONE">
        <title>Sequence Assembly of Yarrowia lipolytica Strain W29/CLIB89 Shows Transposable Element Diversity.</title>
        <authorList>
            <person name="Magnan C."/>
            <person name="Yu J."/>
            <person name="Chang I."/>
            <person name="Jahn E."/>
            <person name="Kanomata Y."/>
            <person name="Wu J."/>
            <person name="Zeller M."/>
            <person name="Oakes M."/>
            <person name="Baldi P."/>
            <person name="Sandmeyer S."/>
        </authorList>
    </citation>
    <scope>NUCLEOTIDE SEQUENCE [LARGE SCALE GENOMIC DNA]</scope>
    <source>
        <strain evidence="18">CLIB89</strain>
        <strain evidence="20">CLIB89(W29)</strain>
    </source>
</reference>
<protein>
    <recommendedName>
        <fullName evidence="5">DASH complex subunit DAD2</fullName>
    </recommendedName>
    <alternativeName>
        <fullName evidence="17">Outer kinetochore protein DAD2</fullName>
    </alternativeName>
</protein>
<evidence type="ECO:0000256" key="12">
    <source>
        <dbReference type="ARBA" id="ARBA00022838"/>
    </source>
</evidence>
<dbReference type="EMBL" id="KZ857340">
    <property type="protein sequence ID" value="RDW25006.1"/>
    <property type="molecule type" value="Genomic_DNA"/>
</dbReference>
<keyword evidence="13" id="KW-0206">Cytoskeleton</keyword>
<dbReference type="GO" id="GO:0000278">
    <property type="term" value="P:mitotic cell cycle"/>
    <property type="evidence" value="ECO:0007669"/>
    <property type="project" value="InterPro"/>
</dbReference>
<accession>A0A1D8N543</accession>
<evidence type="ECO:0000313" key="18">
    <source>
        <dbReference type="EMBL" id="AOW00758.1"/>
    </source>
</evidence>
<dbReference type="Pfam" id="PF08654">
    <property type="entry name" value="DASH_Dad2"/>
    <property type="match status" value="1"/>
</dbReference>
<dbReference type="VEuPathDB" id="FungiDB:YALI1_A17123g"/>
<evidence type="ECO:0000313" key="21">
    <source>
        <dbReference type="Proteomes" id="UP000256601"/>
    </source>
</evidence>
<dbReference type="EMBL" id="CP017553">
    <property type="protein sequence ID" value="AOW00758.1"/>
    <property type="molecule type" value="Genomic_DNA"/>
</dbReference>
<keyword evidence="14" id="KW-0539">Nucleus</keyword>
<dbReference type="GO" id="GO:1990023">
    <property type="term" value="C:mitotic spindle midzone"/>
    <property type="evidence" value="ECO:0007669"/>
    <property type="project" value="TreeGrafter"/>
</dbReference>
<evidence type="ECO:0000313" key="20">
    <source>
        <dbReference type="Proteomes" id="UP000182444"/>
    </source>
</evidence>
<sequence>MVRPRVSLAPNRLNHAGSELDEKIAAKKRELQQLVQLRQYSSDLADELEGLVQHVSCLAEETDVVAEVMGNWAAVIRAINLASTALARYTEEDYREPVLPEQLIRVPLEDEQEE</sequence>
<evidence type="ECO:0000256" key="15">
    <source>
        <dbReference type="ARBA" id="ARBA00023306"/>
    </source>
</evidence>
<comment type="similarity">
    <text evidence="4">Belongs to the DASH complex DAD2 family.</text>
</comment>
<name>A0A1D8N543_YARLL</name>
<keyword evidence="8" id="KW-0132">Cell division</keyword>
<comment type="subcellular location">
    <subcellularLocation>
        <location evidence="3">Chromosome</location>
        <location evidence="3">Centromere</location>
        <location evidence="3">Kinetochore</location>
    </subcellularLocation>
    <subcellularLocation>
        <location evidence="2">Cytoplasm</location>
        <location evidence="2">Cytoskeleton</location>
        <location evidence="2">Spindle</location>
    </subcellularLocation>
    <subcellularLocation>
        <location evidence="1">Nucleus</location>
    </subcellularLocation>
</comment>
<gene>
    <name evidence="19" type="ORF">B0I71DRAFT_84652</name>
    <name evidence="18" type="ORF">YALI1_A17123g</name>
</gene>
<dbReference type="Proteomes" id="UP000256601">
    <property type="component" value="Unassembled WGS sequence"/>
</dbReference>
<dbReference type="AlphaFoldDB" id="A0A1D8N543"/>
<keyword evidence="12" id="KW-0995">Kinetochore</keyword>
<evidence type="ECO:0000256" key="5">
    <source>
        <dbReference type="ARBA" id="ARBA00020260"/>
    </source>
</evidence>
<keyword evidence="10" id="KW-0498">Mitosis</keyword>
<dbReference type="GO" id="GO:0051301">
    <property type="term" value="P:cell division"/>
    <property type="evidence" value="ECO:0007669"/>
    <property type="project" value="UniProtKB-KW"/>
</dbReference>
<evidence type="ECO:0000256" key="2">
    <source>
        <dbReference type="ARBA" id="ARBA00004186"/>
    </source>
</evidence>
<keyword evidence="15" id="KW-0131">Cell cycle</keyword>
<dbReference type="PANTHER" id="PTHR28036">
    <property type="entry name" value="DASH COMPLEX SUBUNIT DAD2"/>
    <property type="match status" value="1"/>
</dbReference>
<keyword evidence="7" id="KW-0963">Cytoplasm</keyword>
<evidence type="ECO:0000256" key="3">
    <source>
        <dbReference type="ARBA" id="ARBA00004629"/>
    </source>
</evidence>
<proteinExistence type="inferred from homology"/>
<evidence type="ECO:0000313" key="19">
    <source>
        <dbReference type="EMBL" id="RDW25006.1"/>
    </source>
</evidence>
<keyword evidence="9" id="KW-0493">Microtubule</keyword>
<evidence type="ECO:0000256" key="17">
    <source>
        <dbReference type="ARBA" id="ARBA00030568"/>
    </source>
</evidence>
<dbReference type="PANTHER" id="PTHR28036:SF1">
    <property type="entry name" value="DASH COMPLEX SUBUNIT DAD2"/>
    <property type="match status" value="1"/>
</dbReference>
<dbReference type="GO" id="GO:0042729">
    <property type="term" value="C:DASH complex"/>
    <property type="evidence" value="ECO:0007669"/>
    <property type="project" value="InterPro"/>
</dbReference>
<evidence type="ECO:0000256" key="8">
    <source>
        <dbReference type="ARBA" id="ARBA00022618"/>
    </source>
</evidence>
<dbReference type="OMA" id="QAINMAS"/>
<evidence type="ECO:0000256" key="1">
    <source>
        <dbReference type="ARBA" id="ARBA00004123"/>
    </source>
</evidence>
<dbReference type="VEuPathDB" id="FungiDB:YALI0_A17061g"/>
<dbReference type="KEGG" id="yli:2906184"/>
<evidence type="ECO:0000256" key="14">
    <source>
        <dbReference type="ARBA" id="ARBA00023242"/>
    </source>
</evidence>
<dbReference type="GeneID" id="2906184"/>
<evidence type="ECO:0000256" key="6">
    <source>
        <dbReference type="ARBA" id="ARBA00022454"/>
    </source>
</evidence>
<dbReference type="Proteomes" id="UP000182444">
    <property type="component" value="Chromosome 1A"/>
</dbReference>
<evidence type="ECO:0000256" key="4">
    <source>
        <dbReference type="ARBA" id="ARBA00005501"/>
    </source>
</evidence>
<dbReference type="GO" id="GO:0044732">
    <property type="term" value="C:mitotic spindle pole body"/>
    <property type="evidence" value="ECO:0007669"/>
    <property type="project" value="TreeGrafter"/>
</dbReference>
<evidence type="ECO:0000256" key="13">
    <source>
        <dbReference type="ARBA" id="ARBA00023212"/>
    </source>
</evidence>
<evidence type="ECO:0000256" key="9">
    <source>
        <dbReference type="ARBA" id="ARBA00022701"/>
    </source>
</evidence>
<organism evidence="18 20">
    <name type="scientific">Yarrowia lipolytica</name>
    <name type="common">Candida lipolytica</name>
    <dbReference type="NCBI Taxonomy" id="4952"/>
    <lineage>
        <taxon>Eukaryota</taxon>
        <taxon>Fungi</taxon>
        <taxon>Dikarya</taxon>
        <taxon>Ascomycota</taxon>
        <taxon>Saccharomycotina</taxon>
        <taxon>Dipodascomycetes</taxon>
        <taxon>Dipodascales</taxon>
        <taxon>Dipodascales incertae sedis</taxon>
        <taxon>Yarrowia</taxon>
    </lineage>
</organism>
<dbReference type="GO" id="GO:0008608">
    <property type="term" value="P:attachment of spindle microtubules to kinetochore"/>
    <property type="evidence" value="ECO:0007669"/>
    <property type="project" value="TreeGrafter"/>
</dbReference>
<keyword evidence="11" id="KW-0159">Chromosome partition</keyword>
<dbReference type="SMR" id="A0A1D8N543"/>
<evidence type="ECO:0000256" key="16">
    <source>
        <dbReference type="ARBA" id="ARBA00023328"/>
    </source>
</evidence>
<dbReference type="InterPro" id="IPR013963">
    <property type="entry name" value="DASH_Dad2"/>
</dbReference>
<evidence type="ECO:0000256" key="10">
    <source>
        <dbReference type="ARBA" id="ARBA00022776"/>
    </source>
</evidence>
<dbReference type="GO" id="GO:0005874">
    <property type="term" value="C:microtubule"/>
    <property type="evidence" value="ECO:0007669"/>
    <property type="project" value="UniProtKB-KW"/>
</dbReference>
<evidence type="ECO:0000256" key="7">
    <source>
        <dbReference type="ARBA" id="ARBA00022490"/>
    </source>
</evidence>
<evidence type="ECO:0000256" key="11">
    <source>
        <dbReference type="ARBA" id="ARBA00022829"/>
    </source>
</evidence>
<keyword evidence="16" id="KW-0137">Centromere</keyword>
<keyword evidence="6" id="KW-0158">Chromosome</keyword>